<dbReference type="HOGENOM" id="CLU_884578_0_0_2"/>
<gene>
    <name evidence="1" type="ordered locus">Mpet_2598</name>
</gene>
<name>E1RFN7_METP4</name>
<dbReference type="EMBL" id="CP002117">
    <property type="protein sequence ID" value="ADN37341.1"/>
    <property type="molecule type" value="Genomic_DNA"/>
</dbReference>
<evidence type="ECO:0000313" key="1">
    <source>
        <dbReference type="EMBL" id="ADN37341.1"/>
    </source>
</evidence>
<sequence length="319" mass="35794">MIHNRAVEIVRNILESASYDVEEGDGLIDLSAYYDDECVVVLCSDDSGKIDEFNKKNFTFRLDDEKVACRKLLFTMNSHARADNCIVWGHQDLSKFSGQAAVAYILDQSLALELKKEERFNGGPEQVTSRPTLDDYGPELPLIPSSITEERARQIAGINGEIRRIYIPHYLYQFTGSGEKQFKSHVIDFNAKESGLVNAITGTVASLEIPDPSAIEIKNRSVPVGSKILKPEKDKKAMEYEIIQSMKEKLTRNVRVSKTEGDTISYEDIEVSPGEENLDIKMELVYLPVIQIRGSKVIEIETFSGNILKEPVDDGVELL</sequence>
<dbReference type="OrthoDB" id="147087at2157"/>
<dbReference type="AlphaFoldDB" id="E1RFN7"/>
<dbReference type="RefSeq" id="WP_013330514.1">
    <property type="nucleotide sequence ID" value="NC_014507.1"/>
</dbReference>
<dbReference type="Proteomes" id="UP000006565">
    <property type="component" value="Chromosome"/>
</dbReference>
<keyword evidence="2" id="KW-1185">Reference proteome</keyword>
<protein>
    <submittedName>
        <fullName evidence="1">Uncharacterized protein</fullName>
    </submittedName>
</protein>
<dbReference type="eggNOG" id="arCOG02780">
    <property type="taxonomic scope" value="Archaea"/>
</dbReference>
<reference evidence="1 2" key="1">
    <citation type="journal article" date="2010" name="Stand. Genomic Sci.">
        <title>Complete genome sequence of Methanoplanus petrolearius type strain (SEBR 4847).</title>
        <authorList>
            <person name="Brambilla E."/>
            <person name="Djao O.D."/>
            <person name="Daligault H."/>
            <person name="Lapidus A."/>
            <person name="Lucas S."/>
            <person name="Hammon N."/>
            <person name="Nolan M."/>
            <person name="Tice H."/>
            <person name="Cheng J.F."/>
            <person name="Han C."/>
            <person name="Tapia R."/>
            <person name="Goodwin L."/>
            <person name="Pitluck S."/>
            <person name="Liolios K."/>
            <person name="Ivanova N."/>
            <person name="Mavromatis K."/>
            <person name="Mikhailova N."/>
            <person name="Pati A."/>
            <person name="Chen A."/>
            <person name="Palaniappan K."/>
            <person name="Land M."/>
            <person name="Hauser L."/>
            <person name="Chang Y.J."/>
            <person name="Jeffries C.D."/>
            <person name="Rohde M."/>
            <person name="Spring S."/>
            <person name="Sikorski J."/>
            <person name="Goker M."/>
            <person name="Woyke T."/>
            <person name="Bristow J."/>
            <person name="Eisen J.A."/>
            <person name="Markowitz V."/>
            <person name="Hugenholtz P."/>
            <person name="Kyrpides N.C."/>
            <person name="Klenk H.P."/>
        </authorList>
    </citation>
    <scope>NUCLEOTIDE SEQUENCE [LARGE SCALE GENOMIC DNA]</scope>
    <source>
        <strain evidence="2">DSM 11571 / OCM 486 / SEBR 4847</strain>
    </source>
</reference>
<organism evidence="1 2">
    <name type="scientific">Methanolacinia petrolearia (strain DSM 11571 / OCM 486 / SEBR 4847)</name>
    <name type="common">Methanoplanus petrolearius</name>
    <dbReference type="NCBI Taxonomy" id="679926"/>
    <lineage>
        <taxon>Archaea</taxon>
        <taxon>Methanobacteriati</taxon>
        <taxon>Methanobacteriota</taxon>
        <taxon>Stenosarchaea group</taxon>
        <taxon>Methanomicrobia</taxon>
        <taxon>Methanomicrobiales</taxon>
        <taxon>Methanomicrobiaceae</taxon>
        <taxon>Methanolacinia</taxon>
    </lineage>
</organism>
<dbReference type="GeneID" id="9745091"/>
<dbReference type="KEGG" id="mpi:Mpet_2598"/>
<accession>E1RFN7</accession>
<evidence type="ECO:0000313" key="2">
    <source>
        <dbReference type="Proteomes" id="UP000006565"/>
    </source>
</evidence>
<proteinExistence type="predicted"/>
<dbReference type="STRING" id="679926.Mpet_2598"/>